<reference evidence="1" key="1">
    <citation type="submission" date="2022-05" db="EMBL/GenBank/DDBJ databases">
        <title>Chromosome-level genome of Chaenocephalus aceratus.</title>
        <authorList>
            <person name="Park H."/>
        </authorList>
    </citation>
    <scope>NUCLEOTIDE SEQUENCE</scope>
    <source>
        <strain evidence="1">KU_202001</strain>
    </source>
</reference>
<sequence length="85" mass="9773">MLRSKSTSAPEMLKFHQRVTCRRQEEITGMSMKDGIRFDPKQWHICMQLEEEGTLGSRTQGSHGWIFIKSGMDLVLKGFDLLGMI</sequence>
<keyword evidence="2" id="KW-1185">Reference proteome</keyword>
<accession>A0ACB9X6K5</accession>
<protein>
    <submittedName>
        <fullName evidence="1">Uncharacterized protein</fullName>
    </submittedName>
</protein>
<dbReference type="Proteomes" id="UP001057452">
    <property type="component" value="Chromosome 8"/>
</dbReference>
<comment type="caution">
    <text evidence="1">The sequence shown here is derived from an EMBL/GenBank/DDBJ whole genome shotgun (WGS) entry which is preliminary data.</text>
</comment>
<proteinExistence type="predicted"/>
<dbReference type="EMBL" id="CM043792">
    <property type="protein sequence ID" value="KAI4821609.1"/>
    <property type="molecule type" value="Genomic_DNA"/>
</dbReference>
<evidence type="ECO:0000313" key="2">
    <source>
        <dbReference type="Proteomes" id="UP001057452"/>
    </source>
</evidence>
<evidence type="ECO:0000313" key="1">
    <source>
        <dbReference type="EMBL" id="KAI4821609.1"/>
    </source>
</evidence>
<organism evidence="1 2">
    <name type="scientific">Chaenocephalus aceratus</name>
    <name type="common">Blackfin icefish</name>
    <name type="synonym">Chaenichthys aceratus</name>
    <dbReference type="NCBI Taxonomy" id="36190"/>
    <lineage>
        <taxon>Eukaryota</taxon>
        <taxon>Metazoa</taxon>
        <taxon>Chordata</taxon>
        <taxon>Craniata</taxon>
        <taxon>Vertebrata</taxon>
        <taxon>Euteleostomi</taxon>
        <taxon>Actinopterygii</taxon>
        <taxon>Neopterygii</taxon>
        <taxon>Teleostei</taxon>
        <taxon>Neoteleostei</taxon>
        <taxon>Acanthomorphata</taxon>
        <taxon>Eupercaria</taxon>
        <taxon>Perciformes</taxon>
        <taxon>Notothenioidei</taxon>
        <taxon>Channichthyidae</taxon>
        <taxon>Chaenocephalus</taxon>
    </lineage>
</organism>
<name>A0ACB9X6K5_CHAAC</name>
<gene>
    <name evidence="1" type="ORF">KUCAC02_007207</name>
</gene>